<reference evidence="8" key="1">
    <citation type="submission" date="2016-11" db="EMBL/GenBank/DDBJ databases">
        <authorList>
            <person name="Varghese N."/>
            <person name="Submissions S."/>
        </authorList>
    </citation>
    <scope>NUCLEOTIDE SEQUENCE [LARGE SCALE GENOMIC DNA]</scope>
    <source>
        <strain evidence="8">DSM 12395</strain>
    </source>
</reference>
<evidence type="ECO:0000259" key="6">
    <source>
        <dbReference type="Pfam" id="PF06925"/>
    </source>
</evidence>
<proteinExistence type="inferred from homology"/>
<organism evidence="7 8">
    <name type="scientific">Desulforamulus putei DSM 12395</name>
    <dbReference type="NCBI Taxonomy" id="1121429"/>
    <lineage>
        <taxon>Bacteria</taxon>
        <taxon>Bacillati</taxon>
        <taxon>Bacillota</taxon>
        <taxon>Clostridia</taxon>
        <taxon>Eubacteriales</taxon>
        <taxon>Peptococcaceae</taxon>
        <taxon>Desulforamulus</taxon>
    </lineage>
</organism>
<keyword evidence="3" id="KW-0328">Glycosyltransferase</keyword>
<dbReference type="AlphaFoldDB" id="A0A1M5A038"/>
<dbReference type="InterPro" id="IPR009695">
    <property type="entry name" value="Diacylglyc_glucosyltr_N"/>
</dbReference>
<dbReference type="PANTHER" id="PTHR43025:SF3">
    <property type="entry name" value="MONOGALACTOSYLDIACYLGLYCEROL SYNTHASE 1, CHLOROPLASTIC"/>
    <property type="match status" value="1"/>
</dbReference>
<dbReference type="SUPFAM" id="SSF53756">
    <property type="entry name" value="UDP-Glycosyltransferase/glycogen phosphorylase"/>
    <property type="match status" value="1"/>
</dbReference>
<evidence type="ECO:0000259" key="5">
    <source>
        <dbReference type="Pfam" id="PF04101"/>
    </source>
</evidence>
<dbReference type="GO" id="GO:0016758">
    <property type="term" value="F:hexosyltransferase activity"/>
    <property type="evidence" value="ECO:0007669"/>
    <property type="project" value="InterPro"/>
</dbReference>
<evidence type="ECO:0000256" key="1">
    <source>
        <dbReference type="ARBA" id="ARBA00004370"/>
    </source>
</evidence>
<dbReference type="GO" id="GO:0016020">
    <property type="term" value="C:membrane"/>
    <property type="evidence" value="ECO:0007669"/>
    <property type="project" value="UniProtKB-SubCell"/>
</dbReference>
<dbReference type="RefSeq" id="WP_073239370.1">
    <property type="nucleotide sequence ID" value="NZ_FQUY01000015.1"/>
</dbReference>
<dbReference type="Pfam" id="PF04101">
    <property type="entry name" value="Glyco_tran_28_C"/>
    <property type="match status" value="1"/>
</dbReference>
<dbReference type="Proteomes" id="UP000184148">
    <property type="component" value="Unassembled WGS sequence"/>
</dbReference>
<dbReference type="Gene3D" id="3.40.50.2000">
    <property type="entry name" value="Glycogen Phosphorylase B"/>
    <property type="match status" value="1"/>
</dbReference>
<comment type="similarity">
    <text evidence="2">Belongs to the glycosyltransferase 28 family.</text>
</comment>
<name>A0A1M5A038_9FIRM</name>
<dbReference type="STRING" id="1121429.SAMN02745133_02132"/>
<feature type="domain" description="Diacylglycerol glucosyltransferase N-terminal" evidence="6">
    <location>
        <begin position="17"/>
        <end position="187"/>
    </location>
</feature>
<dbReference type="OrthoDB" id="9815663at2"/>
<dbReference type="EMBL" id="FQUY01000015">
    <property type="protein sequence ID" value="SHF23256.1"/>
    <property type="molecule type" value="Genomic_DNA"/>
</dbReference>
<accession>A0A1M5A038</accession>
<protein>
    <submittedName>
        <fullName evidence="7">Processive 1,2-diacylglycerol beta-glucosyltransferase</fullName>
    </submittedName>
</protein>
<evidence type="ECO:0000313" key="7">
    <source>
        <dbReference type="EMBL" id="SHF23256.1"/>
    </source>
</evidence>
<dbReference type="InterPro" id="IPR050519">
    <property type="entry name" value="Glycosyltransf_28_UgtP"/>
</dbReference>
<keyword evidence="4 7" id="KW-0808">Transferase</keyword>
<evidence type="ECO:0000256" key="2">
    <source>
        <dbReference type="ARBA" id="ARBA00006962"/>
    </source>
</evidence>
<dbReference type="Pfam" id="PF06925">
    <property type="entry name" value="MGDG_synth"/>
    <property type="match status" value="1"/>
</dbReference>
<keyword evidence="8" id="KW-1185">Reference proteome</keyword>
<evidence type="ECO:0000256" key="4">
    <source>
        <dbReference type="ARBA" id="ARBA00022679"/>
    </source>
</evidence>
<sequence>MILKKVLVLSVSAGDGHMRAAAAIKEEILQRNPDAEVIILDTFRYASPLIEKVVLGTYMEIIKMSPVIYGYLYRQAEKEKPFSGFAKQEFNRILNRLAAPKLISFIEQMQPQAIVCTHPFPLGILTHLRAKGKCPMPMIAAITDFTVHPFWLFHDVDCYLVAAEPLVKSFVDHGIEAVRIKATGIPIDPRFAVPKDRHLLRQQWNLASELPAILIMGGGLGMGPLGEVVKELASAGLPCQLVVVCGRNEALRTKLLKMLPGLPGRVKVWGYIHNIHDLMAACDLMVGKAGGLTSSEAMASGLPMFITDPIPGQEERNAEFLEGMGAARLVRGYKDLIQQVKNYLNNPSLQKSMTEAARAIGRPKSAAAAVSAIEELVKKNSQSLHSIN</sequence>
<gene>
    <name evidence="7" type="ORF">SAMN02745133_02132</name>
</gene>
<dbReference type="PANTHER" id="PTHR43025">
    <property type="entry name" value="MONOGALACTOSYLDIACYLGLYCEROL SYNTHASE"/>
    <property type="match status" value="1"/>
</dbReference>
<dbReference type="GO" id="GO:0009247">
    <property type="term" value="P:glycolipid biosynthetic process"/>
    <property type="evidence" value="ECO:0007669"/>
    <property type="project" value="InterPro"/>
</dbReference>
<dbReference type="InterPro" id="IPR007235">
    <property type="entry name" value="Glyco_trans_28_C"/>
</dbReference>
<feature type="domain" description="Glycosyl transferase family 28 C-terminal" evidence="5">
    <location>
        <begin position="213"/>
        <end position="357"/>
    </location>
</feature>
<evidence type="ECO:0000256" key="3">
    <source>
        <dbReference type="ARBA" id="ARBA00022676"/>
    </source>
</evidence>
<comment type="subcellular location">
    <subcellularLocation>
        <location evidence="1">Membrane</location>
    </subcellularLocation>
</comment>
<evidence type="ECO:0000313" key="8">
    <source>
        <dbReference type="Proteomes" id="UP000184148"/>
    </source>
</evidence>